<dbReference type="EMBL" id="JBEQNB010000020">
    <property type="protein sequence ID" value="MES0837721.1"/>
    <property type="molecule type" value="Genomic_DNA"/>
</dbReference>
<dbReference type="RefSeq" id="WP_352986596.1">
    <property type="nucleotide sequence ID" value="NZ_JBEQNA010000015.1"/>
</dbReference>
<protein>
    <submittedName>
        <fullName evidence="2">DMT family transporter</fullName>
    </submittedName>
</protein>
<proteinExistence type="predicted"/>
<name>A0ABV2A434_9ACTN</name>
<dbReference type="InterPro" id="IPR037185">
    <property type="entry name" value="EmrE-like"/>
</dbReference>
<keyword evidence="1" id="KW-0812">Transmembrane</keyword>
<feature type="transmembrane region" description="Helical" evidence="1">
    <location>
        <begin position="112"/>
        <end position="129"/>
    </location>
</feature>
<feature type="transmembrane region" description="Helical" evidence="1">
    <location>
        <begin position="164"/>
        <end position="183"/>
    </location>
</feature>
<feature type="transmembrane region" description="Helical" evidence="1">
    <location>
        <begin position="226"/>
        <end position="247"/>
    </location>
</feature>
<comment type="caution">
    <text evidence="2">The sequence shown here is derived from an EMBL/GenBank/DDBJ whole genome shotgun (WGS) entry which is preliminary data.</text>
</comment>
<reference evidence="2 3" key="1">
    <citation type="submission" date="2024-06" db="EMBL/GenBank/DDBJ databases">
        <authorList>
            <person name="Bataeva Y.V."/>
            <person name="Grigorian L.N."/>
            <person name="Solomentsev V.I."/>
        </authorList>
    </citation>
    <scope>NUCLEOTIDE SEQUENCE [LARGE SCALE GENOMIC DNA]</scope>
    <source>
        <strain evidence="3">SCPM-O-B-12605 (RCAM04882)</strain>
    </source>
</reference>
<feature type="transmembrane region" description="Helical" evidence="1">
    <location>
        <begin position="284"/>
        <end position="303"/>
    </location>
</feature>
<evidence type="ECO:0000313" key="3">
    <source>
        <dbReference type="Proteomes" id="UP001432401"/>
    </source>
</evidence>
<feature type="transmembrane region" description="Helical" evidence="1">
    <location>
        <begin position="84"/>
        <end position="106"/>
    </location>
</feature>
<feature type="transmembrane region" description="Helical" evidence="1">
    <location>
        <begin position="259"/>
        <end position="278"/>
    </location>
</feature>
<keyword evidence="1" id="KW-0472">Membrane</keyword>
<accession>A0ABV2A434</accession>
<dbReference type="Proteomes" id="UP001432401">
    <property type="component" value="Unassembled WGS sequence"/>
</dbReference>
<feature type="transmembrane region" description="Helical" evidence="1">
    <location>
        <begin position="55"/>
        <end position="72"/>
    </location>
</feature>
<gene>
    <name evidence="2" type="ORF">ABUK86_28385</name>
</gene>
<sequence>MQTTPVPSSPLPRTAPGSPGILWGLWPALAGMALLGSSVAVIGATAGLPAFGLQSARYAVAALTVAALARLLGKRLVLPRGRDLLWVTGGALSGLVGFNIAVVIGTAHAEPAVLGAAVACIPIVLSVAGPLTRGKRPSRRLVAGAVVVSLGAVAVTGWGTADALGILMALSLIALEAGLTLFGAPALPRMGAWSYTASTAAVAALVFAVLSVATERAELGLLLTPASLGAVAYLGVVATALAFVLWFTGVGRIGAGGAGLAAGAAAPAAALIGALFGAPLPTAGTWLGMAAIGLGLAVGFAPLRRRTAAGPGRR</sequence>
<feature type="transmembrane region" description="Helical" evidence="1">
    <location>
        <begin position="141"/>
        <end position="158"/>
    </location>
</feature>
<keyword evidence="3" id="KW-1185">Reference proteome</keyword>
<feature type="transmembrane region" description="Helical" evidence="1">
    <location>
        <begin position="21"/>
        <end position="43"/>
    </location>
</feature>
<evidence type="ECO:0000313" key="2">
    <source>
        <dbReference type="EMBL" id="MES0837721.1"/>
    </source>
</evidence>
<evidence type="ECO:0000256" key="1">
    <source>
        <dbReference type="SAM" id="Phobius"/>
    </source>
</evidence>
<keyword evidence="1" id="KW-1133">Transmembrane helix</keyword>
<feature type="transmembrane region" description="Helical" evidence="1">
    <location>
        <begin position="195"/>
        <end position="214"/>
    </location>
</feature>
<dbReference type="SUPFAM" id="SSF103481">
    <property type="entry name" value="Multidrug resistance efflux transporter EmrE"/>
    <property type="match status" value="2"/>
</dbReference>
<organism evidence="2 3">
    <name type="scientific">Nocardiopsis tropica</name>
    <dbReference type="NCBI Taxonomy" id="109330"/>
    <lineage>
        <taxon>Bacteria</taxon>
        <taxon>Bacillati</taxon>
        <taxon>Actinomycetota</taxon>
        <taxon>Actinomycetes</taxon>
        <taxon>Streptosporangiales</taxon>
        <taxon>Nocardiopsidaceae</taxon>
        <taxon>Nocardiopsis</taxon>
    </lineage>
</organism>